<dbReference type="AlphaFoldDB" id="X1FXV8"/>
<protein>
    <submittedName>
        <fullName evidence="1">Uncharacterized protein</fullName>
    </submittedName>
</protein>
<organism evidence="1">
    <name type="scientific">marine sediment metagenome</name>
    <dbReference type="NCBI Taxonomy" id="412755"/>
    <lineage>
        <taxon>unclassified sequences</taxon>
        <taxon>metagenomes</taxon>
        <taxon>ecological metagenomes</taxon>
    </lineage>
</organism>
<comment type="caution">
    <text evidence="1">The sequence shown here is derived from an EMBL/GenBank/DDBJ whole genome shotgun (WGS) entry which is preliminary data.</text>
</comment>
<evidence type="ECO:0000313" key="1">
    <source>
        <dbReference type="EMBL" id="GAH34174.1"/>
    </source>
</evidence>
<proteinExistence type="predicted"/>
<gene>
    <name evidence="1" type="ORF">S03H2_22135</name>
</gene>
<accession>X1FXV8</accession>
<sequence length="91" mass="10350">APKRKESKHGHPNEEAMDLYKETVGGDKLHHLGKRRECIVVDIKDDGDIEIYPDETLVETYGIDKGNGNNEEDKRIYTGIITKVDRKPMGK</sequence>
<name>X1FXV8_9ZZZZ</name>
<reference evidence="1" key="1">
    <citation type="journal article" date="2014" name="Front. Microbiol.">
        <title>High frequency of phylogenetically diverse reductive dehalogenase-homologous genes in deep subseafloor sedimentary metagenomes.</title>
        <authorList>
            <person name="Kawai M."/>
            <person name="Futagami T."/>
            <person name="Toyoda A."/>
            <person name="Takaki Y."/>
            <person name="Nishi S."/>
            <person name="Hori S."/>
            <person name="Arai W."/>
            <person name="Tsubouchi T."/>
            <person name="Morono Y."/>
            <person name="Uchiyama I."/>
            <person name="Ito T."/>
            <person name="Fujiyama A."/>
            <person name="Inagaki F."/>
            <person name="Takami H."/>
        </authorList>
    </citation>
    <scope>NUCLEOTIDE SEQUENCE</scope>
    <source>
        <strain evidence="1">Expedition CK06-06</strain>
    </source>
</reference>
<dbReference type="EMBL" id="BARU01011870">
    <property type="protein sequence ID" value="GAH34174.1"/>
    <property type="molecule type" value="Genomic_DNA"/>
</dbReference>
<feature type="non-terminal residue" evidence="1">
    <location>
        <position position="1"/>
    </location>
</feature>